<comment type="similarity">
    <text evidence="3">Belongs to the battenin family.</text>
</comment>
<comment type="similarity">
    <text evidence="2">Belongs to the ribose-phosphate pyrophosphokinase family.</text>
</comment>
<dbReference type="FunFam" id="3.40.50.2020:FF:000018">
    <property type="entry name" value="Phosphoribosyl pyrophosphate synthase-associated protein 2"/>
    <property type="match status" value="1"/>
</dbReference>
<dbReference type="GO" id="GO:0004749">
    <property type="term" value="F:ribose phosphate diphosphokinase activity"/>
    <property type="evidence" value="ECO:0007669"/>
    <property type="project" value="TreeGrafter"/>
</dbReference>
<keyword evidence="4" id="KW-0597">Phosphoprotein</keyword>
<dbReference type="GO" id="GO:0006015">
    <property type="term" value="P:5-phosphoribose 1-diphosphate biosynthetic process"/>
    <property type="evidence" value="ECO:0007669"/>
    <property type="project" value="TreeGrafter"/>
</dbReference>
<comment type="subcellular location">
    <subcellularLocation>
        <location evidence="1">Endomembrane system</location>
        <topology evidence="1">Multi-pass membrane protein</topology>
    </subcellularLocation>
</comment>
<dbReference type="PANTHER" id="PTHR10210:SF29">
    <property type="entry name" value="PHOSPHORIBOSYL PYROPHOSPHATE SYNTHASE-ASSOCIATED PROTEIN 2"/>
    <property type="match status" value="1"/>
</dbReference>
<sequence>MDRALNSDPVNTADTEGRQRWRNWIGFWLLGLCNNFAYVVMLSAAHDILQKQESQNSTTPVKFPGNPFIQAVFGIGYYCTCTVSIDLEKKYVKDVIICMFRDVLSGWGSGTGAAGVAGALLYSAFTQAGLTPQVTLWIMLVVPVILAVSYFFLLVFPSSFPQWRRHEDGHSPSTVVNSQERRPLIEEETDTDENSETAQEERDNCTGHAFFLLTDARNIRPLTFTDQIYIIKGLLKFIIPLGVVYFAEYFINQGLLELLYFPASHLSHAEQYRWYQTLYQIGVFASRTSLVCFKIRKIFLMSLLQCLNAVVLGFAVYYQFLPNPWVVFIIVLYEGLLGGAAYVNTFFFIREETAKHEREFAMAAASVGDSLGIALSAAAAFPEGLSSAWVPREPLPESLEVDAKPQDMSAAKGGLVIFTANSNPSSRELGRRIAERLGVELGKVQVYQEANRETRVQIEESVRGKDVFIIQTVSKDVNTTIMELLIMVYACRTSCARNIIGVIPYFPYSKQCKMRKRGSIVSKLLASMMCKAGLTHLITMDLHQKEIQGFFNIPVDNLRASPFLLQYIQEEIPDYRNAVIVAKSPASAKRAQSFAERLRLGIAVIHGEAQDAESDLVDGRHSPPTVKNIGAIHPSLEIPLLIPKEKPPITVVGDVGGRIAIIVDDIIDDVDSFLAAADTLKERGAYKIFVMATHGILSSDAPRLIEESAIDEVVVTNTIPHEIQKLQCPKIKTVDISMILSEAIRRIHNGESMSYLFRNIGMDD</sequence>
<feature type="compositionally biased region" description="Acidic residues" evidence="13">
    <location>
        <begin position="186"/>
        <end position="195"/>
    </location>
</feature>
<dbReference type="Gene3D" id="1.20.1250.20">
    <property type="entry name" value="MFS general substrate transporter like domains"/>
    <property type="match status" value="1"/>
</dbReference>
<dbReference type="AlphaFoldDB" id="A0A498MGN8"/>
<feature type="transmembrane region" description="Helical" evidence="14">
    <location>
        <begin position="68"/>
        <end position="87"/>
    </location>
</feature>
<feature type="transmembrane region" description="Helical" evidence="14">
    <location>
        <begin position="360"/>
        <end position="381"/>
    </location>
</feature>
<dbReference type="GO" id="GO:0005773">
    <property type="term" value="C:vacuole"/>
    <property type="evidence" value="ECO:0007669"/>
    <property type="project" value="UniProtKB-ARBA"/>
</dbReference>
<keyword evidence="7 14" id="KW-1133">Transmembrane helix</keyword>
<comment type="subunit">
    <text evidence="11">Binds to PRPS1 and PRPS2.</text>
</comment>
<dbReference type="GO" id="GO:0000287">
    <property type="term" value="F:magnesium ion binding"/>
    <property type="evidence" value="ECO:0007669"/>
    <property type="project" value="InterPro"/>
</dbReference>
<dbReference type="InterPro" id="IPR029057">
    <property type="entry name" value="PRTase-like"/>
</dbReference>
<dbReference type="InterPro" id="IPR036259">
    <property type="entry name" value="MFS_trans_sf"/>
</dbReference>
<dbReference type="GO" id="GO:0006164">
    <property type="term" value="P:purine nucleotide biosynthetic process"/>
    <property type="evidence" value="ECO:0007669"/>
    <property type="project" value="TreeGrafter"/>
</dbReference>
<dbReference type="Proteomes" id="UP000290572">
    <property type="component" value="Unassembled WGS sequence"/>
</dbReference>
<dbReference type="CDD" id="cd06223">
    <property type="entry name" value="PRTases_typeI"/>
    <property type="match status" value="1"/>
</dbReference>
<comment type="function">
    <text evidence="10">Seems to play a negative regulatory role in 5-phosphoribose 1-diphosphate synthesis.</text>
</comment>
<dbReference type="InterPro" id="IPR000836">
    <property type="entry name" value="PRTase_dom"/>
</dbReference>
<dbReference type="InterPro" id="IPR029099">
    <property type="entry name" value="Pribosyltran_N"/>
</dbReference>
<feature type="transmembrane region" description="Helical" evidence="14">
    <location>
        <begin position="27"/>
        <end position="48"/>
    </location>
</feature>
<evidence type="ECO:0000256" key="1">
    <source>
        <dbReference type="ARBA" id="ARBA00004127"/>
    </source>
</evidence>
<dbReference type="NCBIfam" id="TIGR01251">
    <property type="entry name" value="ribP_PPkin"/>
    <property type="match status" value="1"/>
</dbReference>
<feature type="region of interest" description="Disordered" evidence="13">
    <location>
        <begin position="166"/>
        <end position="202"/>
    </location>
</feature>
<dbReference type="Pfam" id="PF02487">
    <property type="entry name" value="CLN3"/>
    <property type="match status" value="2"/>
</dbReference>
<feature type="domain" description="Ribose-phosphate pyrophosphokinase N-terminal" evidence="15">
    <location>
        <begin position="416"/>
        <end position="533"/>
    </location>
</feature>
<keyword evidence="5 14" id="KW-0812">Transmembrane</keyword>
<evidence type="ECO:0000256" key="4">
    <source>
        <dbReference type="ARBA" id="ARBA00022553"/>
    </source>
</evidence>
<evidence type="ECO:0000256" key="14">
    <source>
        <dbReference type="SAM" id="Phobius"/>
    </source>
</evidence>
<keyword evidence="17" id="KW-1185">Reference proteome</keyword>
<proteinExistence type="inferred from homology"/>
<keyword evidence="9 14" id="KW-0472">Membrane</keyword>
<evidence type="ECO:0000313" key="16">
    <source>
        <dbReference type="EMBL" id="RXN16147.1"/>
    </source>
</evidence>
<dbReference type="SUPFAM" id="SSF103473">
    <property type="entry name" value="MFS general substrate transporter"/>
    <property type="match status" value="1"/>
</dbReference>
<keyword evidence="8" id="KW-0007">Acetylation</keyword>
<dbReference type="SMART" id="SM01400">
    <property type="entry name" value="Pribosyltran_N"/>
    <property type="match status" value="1"/>
</dbReference>
<dbReference type="EMBL" id="QBIY01012807">
    <property type="protein sequence ID" value="RXN16147.1"/>
    <property type="molecule type" value="Genomic_DNA"/>
</dbReference>
<dbReference type="FunFam" id="3.40.50.2020:FF:000012">
    <property type="entry name" value="Phosphoribosyl pyrophosphate synthase-associated protein 2 isoform 1"/>
    <property type="match status" value="1"/>
</dbReference>
<name>A0A498MGN8_LABRO</name>
<feature type="transmembrane region" description="Helical" evidence="14">
    <location>
        <begin position="99"/>
        <end position="122"/>
    </location>
</feature>
<evidence type="ECO:0000256" key="5">
    <source>
        <dbReference type="ARBA" id="ARBA00022692"/>
    </source>
</evidence>
<evidence type="ECO:0000256" key="13">
    <source>
        <dbReference type="SAM" id="MobiDB-lite"/>
    </source>
</evidence>
<evidence type="ECO:0000256" key="3">
    <source>
        <dbReference type="ARBA" id="ARBA00007467"/>
    </source>
</evidence>
<dbReference type="Pfam" id="PF14572">
    <property type="entry name" value="Pribosyl_synth"/>
    <property type="match status" value="1"/>
</dbReference>
<gene>
    <name evidence="16" type="ORF">ROHU_027755</name>
</gene>
<organism evidence="16 17">
    <name type="scientific">Labeo rohita</name>
    <name type="common">Indian major carp</name>
    <name type="synonym">Cyprinus rohita</name>
    <dbReference type="NCBI Taxonomy" id="84645"/>
    <lineage>
        <taxon>Eukaryota</taxon>
        <taxon>Metazoa</taxon>
        <taxon>Chordata</taxon>
        <taxon>Craniata</taxon>
        <taxon>Vertebrata</taxon>
        <taxon>Euteleostomi</taxon>
        <taxon>Actinopterygii</taxon>
        <taxon>Neopterygii</taxon>
        <taxon>Teleostei</taxon>
        <taxon>Ostariophysi</taxon>
        <taxon>Cypriniformes</taxon>
        <taxon>Cyprinidae</taxon>
        <taxon>Labeoninae</taxon>
        <taxon>Labeonini</taxon>
        <taxon>Labeo</taxon>
    </lineage>
</organism>
<feature type="transmembrane region" description="Helical" evidence="14">
    <location>
        <begin position="134"/>
        <end position="156"/>
    </location>
</feature>
<reference evidence="16 17" key="1">
    <citation type="submission" date="2018-03" db="EMBL/GenBank/DDBJ databases">
        <title>Draft genome sequence of Rohu Carp (Labeo rohita).</title>
        <authorList>
            <person name="Das P."/>
            <person name="Kushwaha B."/>
            <person name="Joshi C.G."/>
            <person name="Kumar D."/>
            <person name="Nagpure N.S."/>
            <person name="Sahoo L."/>
            <person name="Das S.P."/>
            <person name="Bit A."/>
            <person name="Patnaik S."/>
            <person name="Meher P.K."/>
            <person name="Jayasankar P."/>
            <person name="Koringa P.G."/>
            <person name="Patel N.V."/>
            <person name="Hinsu A.T."/>
            <person name="Kumar R."/>
            <person name="Pandey M."/>
            <person name="Agarwal S."/>
            <person name="Srivastava S."/>
            <person name="Singh M."/>
            <person name="Iquebal M.A."/>
            <person name="Jaiswal S."/>
            <person name="Angadi U.B."/>
            <person name="Kumar N."/>
            <person name="Raza M."/>
            <person name="Shah T.M."/>
            <person name="Rai A."/>
            <person name="Jena J.K."/>
        </authorList>
    </citation>
    <scope>NUCLEOTIDE SEQUENCE [LARGE SCALE GENOMIC DNA]</scope>
    <source>
        <strain evidence="16">DASCIFA01</strain>
        <tissue evidence="16">Testis</tissue>
    </source>
</reference>
<dbReference type="InterPro" id="IPR003492">
    <property type="entry name" value="Battenin_disease_Cln3"/>
</dbReference>
<evidence type="ECO:0000259" key="15">
    <source>
        <dbReference type="Pfam" id="PF13793"/>
    </source>
</evidence>
<dbReference type="Gene3D" id="3.40.50.2020">
    <property type="match status" value="2"/>
</dbReference>
<evidence type="ECO:0000256" key="8">
    <source>
        <dbReference type="ARBA" id="ARBA00022990"/>
    </source>
</evidence>
<feature type="transmembrane region" description="Helical" evidence="14">
    <location>
        <begin position="326"/>
        <end position="348"/>
    </location>
</feature>
<keyword evidence="6" id="KW-0545">Nucleotide biosynthesis</keyword>
<dbReference type="PANTHER" id="PTHR10210">
    <property type="entry name" value="RIBOSE-PHOSPHATE DIPHOSPHOKINASE FAMILY MEMBER"/>
    <property type="match status" value="1"/>
</dbReference>
<dbReference type="GO" id="GO:0012505">
    <property type="term" value="C:endomembrane system"/>
    <property type="evidence" value="ECO:0007669"/>
    <property type="project" value="UniProtKB-SubCell"/>
</dbReference>
<dbReference type="Pfam" id="PF13793">
    <property type="entry name" value="Pribosyltran_N"/>
    <property type="match status" value="1"/>
</dbReference>
<dbReference type="GO" id="GO:0005524">
    <property type="term" value="F:ATP binding"/>
    <property type="evidence" value="ECO:0007669"/>
    <property type="project" value="TreeGrafter"/>
</dbReference>
<evidence type="ECO:0000256" key="7">
    <source>
        <dbReference type="ARBA" id="ARBA00022989"/>
    </source>
</evidence>
<evidence type="ECO:0000256" key="10">
    <source>
        <dbReference type="ARBA" id="ARBA00037514"/>
    </source>
</evidence>
<dbReference type="GO" id="GO:0002189">
    <property type="term" value="C:ribose phosphate diphosphokinase complex"/>
    <property type="evidence" value="ECO:0007669"/>
    <property type="project" value="TreeGrafter"/>
</dbReference>
<dbReference type="STRING" id="84645.A0A498MGN8"/>
<comment type="caution">
    <text evidence="16">The sequence shown here is derived from an EMBL/GenBank/DDBJ whole genome shotgun (WGS) entry which is preliminary data.</text>
</comment>
<protein>
    <recommendedName>
        <fullName evidence="12">Phosphoribosyl pyrophosphate synthase-associated protein 2</fullName>
    </recommendedName>
</protein>
<evidence type="ECO:0000256" key="2">
    <source>
        <dbReference type="ARBA" id="ARBA00006478"/>
    </source>
</evidence>
<dbReference type="SUPFAM" id="SSF53271">
    <property type="entry name" value="PRTase-like"/>
    <property type="match status" value="2"/>
</dbReference>
<evidence type="ECO:0000256" key="11">
    <source>
        <dbReference type="ARBA" id="ARBA00038842"/>
    </source>
</evidence>
<dbReference type="InterPro" id="IPR005946">
    <property type="entry name" value="Rib-P_diPkinase"/>
</dbReference>
<dbReference type="PRINTS" id="PR01315">
    <property type="entry name" value="BATTENIN"/>
</dbReference>
<accession>A0A498MGN8</accession>
<evidence type="ECO:0000313" key="17">
    <source>
        <dbReference type="Proteomes" id="UP000290572"/>
    </source>
</evidence>
<evidence type="ECO:0000256" key="9">
    <source>
        <dbReference type="ARBA" id="ARBA00023136"/>
    </source>
</evidence>
<evidence type="ECO:0000256" key="12">
    <source>
        <dbReference type="ARBA" id="ARBA00040164"/>
    </source>
</evidence>
<dbReference type="GO" id="GO:0016020">
    <property type="term" value="C:membrane"/>
    <property type="evidence" value="ECO:0007669"/>
    <property type="project" value="InterPro"/>
</dbReference>
<evidence type="ECO:0000256" key="6">
    <source>
        <dbReference type="ARBA" id="ARBA00022727"/>
    </source>
</evidence>
<feature type="transmembrane region" description="Helical" evidence="14">
    <location>
        <begin position="298"/>
        <end position="320"/>
    </location>
</feature>